<name>A0AAV6PC04_SOLSE</name>
<proteinExistence type="predicted"/>
<dbReference type="PANTHER" id="PTHR24061:SF504">
    <property type="entry name" value="EXTRACELLULAR CALCIUM-SENSING RECEPTOR ISOFORM X2-RELATED"/>
    <property type="match status" value="1"/>
</dbReference>
<feature type="region of interest" description="Disordered" evidence="2">
    <location>
        <begin position="230"/>
        <end position="258"/>
    </location>
</feature>
<protein>
    <submittedName>
        <fullName evidence="6">Extracellular calcium-sensing receptor-like</fullName>
    </submittedName>
</protein>
<gene>
    <name evidence="6" type="ORF">JOB18_045918</name>
</gene>
<dbReference type="Pfam" id="PF01094">
    <property type="entry name" value="ANF_receptor"/>
    <property type="match status" value="1"/>
</dbReference>
<dbReference type="PANTHER" id="PTHR24061">
    <property type="entry name" value="CALCIUM-SENSING RECEPTOR-RELATED"/>
    <property type="match status" value="1"/>
</dbReference>
<feature type="domain" description="GPCR family 3 nine cysteines" evidence="5">
    <location>
        <begin position="159"/>
        <end position="201"/>
    </location>
</feature>
<comment type="caution">
    <text evidence="6">The sequence shown here is derived from an EMBL/GenBank/DDBJ whole genome shotgun (WGS) entry which is preliminary data.</text>
</comment>
<dbReference type="InterPro" id="IPR000068">
    <property type="entry name" value="GPCR_3_Ca_sens_rcpt-rel"/>
</dbReference>
<keyword evidence="7" id="KW-1185">Reference proteome</keyword>
<sequence>MCRFVSCGSLCMAAVLLHPLSPRCHRAQHSAYMNTSSPRISYNVYKAVYAIAHSLHNLLLCQPGRGPFQNNSCAQSNNIQPWQLQHYLQEVNFHIAGEEVAFDAKGNSVPYYDIINWQRGTEGNMEFVNVGLFDGTKTIGEELLIQEDRIMWAGQQSEVPVSVCSASCLPGSRKAVRHGEPICCFDCVPCDSGKISNQTTTMSNTTEDMVEQMMEEDMSDDDLLKMSQKRKNFESGKKNSKVKKTSSQTESTESESDVLLTQLDSQGKYPPESIKAFLEQTKGARLPNVDLTRSMKDLESQVVELQTLADSTANRGLLDSLKLKKSAIANLLGISAQGALVRSRFMNITQMDAPSRFFFALERKNGQRKTIHSLRTGSGSQVSDSSEIRKYAAEFYRKLFKRNKEEPNHM</sequence>
<reference evidence="6 7" key="1">
    <citation type="journal article" date="2021" name="Sci. Rep.">
        <title>Chromosome anchoring in Senegalese sole (Solea senegalensis) reveals sex-associated markers and genome rearrangements in flatfish.</title>
        <authorList>
            <person name="Guerrero-Cozar I."/>
            <person name="Gomez-Garrido J."/>
            <person name="Berbel C."/>
            <person name="Martinez-Blanch J.F."/>
            <person name="Alioto T."/>
            <person name="Claros M.G."/>
            <person name="Gagnaire P.A."/>
            <person name="Manchado M."/>
        </authorList>
    </citation>
    <scope>NUCLEOTIDE SEQUENCE [LARGE SCALE GENOMIC DNA]</scope>
    <source>
        <strain evidence="6">Sse05_10M</strain>
    </source>
</reference>
<dbReference type="Proteomes" id="UP000693946">
    <property type="component" value="Unassembled WGS sequence"/>
</dbReference>
<dbReference type="Pfam" id="PF07562">
    <property type="entry name" value="NCD3G"/>
    <property type="match status" value="1"/>
</dbReference>
<evidence type="ECO:0000256" key="2">
    <source>
        <dbReference type="SAM" id="MobiDB-lite"/>
    </source>
</evidence>
<keyword evidence="1" id="KW-0175">Coiled coil</keyword>
<keyword evidence="3" id="KW-0732">Signal</keyword>
<keyword evidence="6" id="KW-0675">Receptor</keyword>
<feature type="domain" description="Receptor ligand binding region" evidence="4">
    <location>
        <begin position="28"/>
        <end position="119"/>
    </location>
</feature>
<dbReference type="InterPro" id="IPR011500">
    <property type="entry name" value="GPCR_3_9-Cys_dom"/>
</dbReference>
<evidence type="ECO:0000259" key="4">
    <source>
        <dbReference type="Pfam" id="PF01094"/>
    </source>
</evidence>
<dbReference type="InterPro" id="IPR001828">
    <property type="entry name" value="ANF_lig-bd_rcpt"/>
</dbReference>
<dbReference type="AlphaFoldDB" id="A0AAV6PC04"/>
<dbReference type="GO" id="GO:0004930">
    <property type="term" value="F:G protein-coupled receptor activity"/>
    <property type="evidence" value="ECO:0007669"/>
    <property type="project" value="InterPro"/>
</dbReference>
<dbReference type="GO" id="GO:0005886">
    <property type="term" value="C:plasma membrane"/>
    <property type="evidence" value="ECO:0007669"/>
    <property type="project" value="TreeGrafter"/>
</dbReference>
<organism evidence="6 7">
    <name type="scientific">Solea senegalensis</name>
    <name type="common">Senegalese sole</name>
    <dbReference type="NCBI Taxonomy" id="28829"/>
    <lineage>
        <taxon>Eukaryota</taxon>
        <taxon>Metazoa</taxon>
        <taxon>Chordata</taxon>
        <taxon>Craniata</taxon>
        <taxon>Vertebrata</taxon>
        <taxon>Euteleostomi</taxon>
        <taxon>Actinopterygii</taxon>
        <taxon>Neopterygii</taxon>
        <taxon>Teleostei</taxon>
        <taxon>Neoteleostei</taxon>
        <taxon>Acanthomorphata</taxon>
        <taxon>Carangaria</taxon>
        <taxon>Pleuronectiformes</taxon>
        <taxon>Pleuronectoidei</taxon>
        <taxon>Soleidae</taxon>
        <taxon>Solea</taxon>
    </lineage>
</organism>
<evidence type="ECO:0000313" key="7">
    <source>
        <dbReference type="Proteomes" id="UP000693946"/>
    </source>
</evidence>
<evidence type="ECO:0000256" key="1">
    <source>
        <dbReference type="SAM" id="Coils"/>
    </source>
</evidence>
<feature type="chain" id="PRO_5043383679" evidence="3">
    <location>
        <begin position="27"/>
        <end position="410"/>
    </location>
</feature>
<dbReference type="EMBL" id="JAGKHQ010001688">
    <property type="protein sequence ID" value="KAG7453986.1"/>
    <property type="molecule type" value="Genomic_DNA"/>
</dbReference>
<accession>A0AAV6PC04</accession>
<feature type="signal peptide" evidence="3">
    <location>
        <begin position="1"/>
        <end position="26"/>
    </location>
</feature>
<feature type="coiled-coil region" evidence="1">
    <location>
        <begin position="288"/>
        <end position="315"/>
    </location>
</feature>
<evidence type="ECO:0000256" key="3">
    <source>
        <dbReference type="SAM" id="SignalP"/>
    </source>
</evidence>
<evidence type="ECO:0000313" key="6">
    <source>
        <dbReference type="EMBL" id="KAG7453986.1"/>
    </source>
</evidence>
<evidence type="ECO:0000259" key="5">
    <source>
        <dbReference type="Pfam" id="PF07562"/>
    </source>
</evidence>